<dbReference type="InterPro" id="IPR029070">
    <property type="entry name" value="Chitinase_insertion_sf"/>
</dbReference>
<reference evidence="7 8" key="2">
    <citation type="journal article" date="2012" name="Stand. Genomic Sci.">
        <title>Complete genome sequence of the moderately thermophilic mineral-sulfide-oxidizing firmicute Sulfobacillus acidophilus type strain (NAL(T)).</title>
        <authorList>
            <person name="Anderson I."/>
            <person name="Chertkov O."/>
            <person name="Chen A."/>
            <person name="Saunders E."/>
            <person name="Lapidus A."/>
            <person name="Nolan M."/>
            <person name="Lucas S."/>
            <person name="Hammon N."/>
            <person name="Deshpande S."/>
            <person name="Cheng J.F."/>
            <person name="Han C."/>
            <person name="Tapia R."/>
            <person name="Goodwin L.A."/>
            <person name="Pitluck S."/>
            <person name="Liolios K."/>
            <person name="Pagani I."/>
            <person name="Ivanova N."/>
            <person name="Mikhailova N."/>
            <person name="Pati A."/>
            <person name="Palaniappan K."/>
            <person name="Land M."/>
            <person name="Pan C."/>
            <person name="Rohde M."/>
            <person name="Pukall R."/>
            <person name="Goker M."/>
            <person name="Detter J.C."/>
            <person name="Woyke T."/>
            <person name="Bristow J."/>
            <person name="Eisen J.A."/>
            <person name="Markowitz V."/>
            <person name="Hugenholtz P."/>
            <person name="Kyrpides N.C."/>
            <person name="Klenk H.P."/>
            <person name="Mavromatis K."/>
        </authorList>
    </citation>
    <scope>NUCLEOTIDE SEQUENCE [LARGE SCALE GENOMIC DNA]</scope>
    <source>
        <strain evidence="8">ATCC 700253 / DSM 10332 / NAL</strain>
    </source>
</reference>
<sequence length="512" mass="54198">MPSVPRRGLFAITLALLPAWLLAPNTWAVSLLARGSHGPSVSVLQQELQDLGYHPGGITGTFSLTTESAVKAYQRNHQLVVDGIVGPLTDQSLAHSLRTAFIPVTGPLGNQTLRFLDAGQSVVTLQQDLGRLGYYAGAADGVFNDATVVAVRAFQAHQGLGVTGMATPATVQAIQAALNPKPPASSPSSPPANTGTPSSSTVPAASASPASPMVLGYYVPSSAAQQDLIAHASQITAIAPFWYSIRPDGSLHNLGQNESTVTTWCHDHQIGVYPMVINGYGNDTMLTNSSIMQQDVQTLINLTTTQGYDGLNIDFESLNNADESGLNAFVTDLAAGLHQAGKKLIVSVGPRTSDANGYHVYDYRTLGAAADYVDLMTYDDHDNTGSPGPVAPMNWVSAIVQYAEATIPSSKILVGLAGYGYDWSSAGNAEISDNQALALVNQYGYRWVGGTTDEPTITYTADGVTHTVWFEDSYSEAFKVALVSQNHLGGVALWDLGEEDSGVWPMLQNSLR</sequence>
<feature type="domain" description="GH18" evidence="6">
    <location>
        <begin position="212"/>
        <end position="512"/>
    </location>
</feature>
<dbReference type="Pfam" id="PF00704">
    <property type="entry name" value="Glyco_hydro_18"/>
    <property type="match status" value="1"/>
</dbReference>
<dbReference type="GO" id="GO:0005975">
    <property type="term" value="P:carbohydrate metabolic process"/>
    <property type="evidence" value="ECO:0007669"/>
    <property type="project" value="InterPro"/>
</dbReference>
<dbReference type="InterPro" id="IPR017853">
    <property type="entry name" value="GH"/>
</dbReference>
<evidence type="ECO:0000313" key="8">
    <source>
        <dbReference type="Proteomes" id="UP000005439"/>
    </source>
</evidence>
<accession>G8TSQ3</accession>
<evidence type="ECO:0000256" key="1">
    <source>
        <dbReference type="ARBA" id="ARBA00022801"/>
    </source>
</evidence>
<protein>
    <submittedName>
        <fullName evidence="7">Glycoside hydrolase family 18</fullName>
    </submittedName>
</protein>
<dbReference type="PANTHER" id="PTHR46066">
    <property type="entry name" value="CHITINASE DOMAIN-CONTAINING PROTEIN 1 FAMILY MEMBER"/>
    <property type="match status" value="1"/>
</dbReference>
<dbReference type="Proteomes" id="UP000005439">
    <property type="component" value="Chromosome"/>
</dbReference>
<feature type="compositionally biased region" description="Pro residues" evidence="5">
    <location>
        <begin position="180"/>
        <end position="190"/>
    </location>
</feature>
<proteinExistence type="inferred from homology"/>
<dbReference type="Gene3D" id="1.10.101.10">
    <property type="entry name" value="PGBD-like superfamily/PGBD"/>
    <property type="match status" value="2"/>
</dbReference>
<dbReference type="InterPro" id="IPR036365">
    <property type="entry name" value="PGBD-like_sf"/>
</dbReference>
<dbReference type="InterPro" id="IPR001579">
    <property type="entry name" value="Glyco_hydro_18_chit_AS"/>
</dbReference>
<dbReference type="PATRIC" id="fig|679936.5.peg.981"/>
<feature type="region of interest" description="Disordered" evidence="5">
    <location>
        <begin position="178"/>
        <end position="205"/>
    </location>
</feature>
<evidence type="ECO:0000256" key="2">
    <source>
        <dbReference type="ARBA" id="ARBA00023295"/>
    </source>
</evidence>
<evidence type="ECO:0000256" key="5">
    <source>
        <dbReference type="SAM" id="MobiDB-lite"/>
    </source>
</evidence>
<dbReference type="Gene3D" id="3.10.50.10">
    <property type="match status" value="1"/>
</dbReference>
<dbReference type="KEGG" id="sap:Sulac_0928"/>
<reference evidence="8" key="1">
    <citation type="submission" date="2011-12" db="EMBL/GenBank/DDBJ databases">
        <title>The complete genome of chromosome of Sulfobacillus acidophilus DSM 10332.</title>
        <authorList>
            <person name="Lucas S."/>
            <person name="Han J."/>
            <person name="Lapidus A."/>
            <person name="Bruce D."/>
            <person name="Goodwin L."/>
            <person name="Pitluck S."/>
            <person name="Peters L."/>
            <person name="Kyrpides N."/>
            <person name="Mavromatis K."/>
            <person name="Ivanova N."/>
            <person name="Mikhailova N."/>
            <person name="Chertkov O."/>
            <person name="Saunders E."/>
            <person name="Detter J.C."/>
            <person name="Tapia R."/>
            <person name="Han C."/>
            <person name="Land M."/>
            <person name="Hauser L."/>
            <person name="Markowitz V."/>
            <person name="Cheng J.-F."/>
            <person name="Hugenholtz P."/>
            <person name="Woyke T."/>
            <person name="Wu D."/>
            <person name="Pukall R."/>
            <person name="Gehrich-Schroeter G."/>
            <person name="Schneider S."/>
            <person name="Klenk H.-P."/>
            <person name="Eisen J.A."/>
        </authorList>
    </citation>
    <scope>NUCLEOTIDE SEQUENCE [LARGE SCALE GENOMIC DNA]</scope>
    <source>
        <strain evidence="8">ATCC 700253 / DSM 10332 / NAL</strain>
    </source>
</reference>
<dbReference type="PANTHER" id="PTHR46066:SF2">
    <property type="entry name" value="CHITINASE DOMAIN-CONTAINING PROTEIN 1"/>
    <property type="match status" value="1"/>
</dbReference>
<dbReference type="SUPFAM" id="SSF47090">
    <property type="entry name" value="PGBD-like"/>
    <property type="match status" value="2"/>
</dbReference>
<dbReference type="EMBL" id="CP003179">
    <property type="protein sequence ID" value="AEW04430.1"/>
    <property type="molecule type" value="Genomic_DNA"/>
</dbReference>
<name>G8TSQ3_SULAD</name>
<dbReference type="PROSITE" id="PS51910">
    <property type="entry name" value="GH18_2"/>
    <property type="match status" value="1"/>
</dbReference>
<keyword evidence="8" id="KW-1185">Reference proteome</keyword>
<keyword evidence="2 3" id="KW-0326">Glycosidase</keyword>
<dbReference type="SMART" id="SM00636">
    <property type="entry name" value="Glyco_18"/>
    <property type="match status" value="1"/>
</dbReference>
<dbReference type="GO" id="GO:0004553">
    <property type="term" value="F:hydrolase activity, hydrolyzing O-glycosyl compounds"/>
    <property type="evidence" value="ECO:0007669"/>
    <property type="project" value="InterPro"/>
</dbReference>
<dbReference type="InterPro" id="IPR001223">
    <property type="entry name" value="Glyco_hydro18_cat"/>
</dbReference>
<organism evidence="7 8">
    <name type="scientific">Sulfobacillus acidophilus (strain ATCC 700253 / DSM 10332 / NAL)</name>
    <dbReference type="NCBI Taxonomy" id="679936"/>
    <lineage>
        <taxon>Bacteria</taxon>
        <taxon>Bacillati</taxon>
        <taxon>Bacillota</taxon>
        <taxon>Clostridia</taxon>
        <taxon>Eubacteriales</taxon>
        <taxon>Clostridiales Family XVII. Incertae Sedis</taxon>
        <taxon>Sulfobacillus</taxon>
    </lineage>
</organism>
<dbReference type="PROSITE" id="PS01095">
    <property type="entry name" value="GH18_1"/>
    <property type="match status" value="1"/>
</dbReference>
<dbReference type="InterPro" id="IPR002477">
    <property type="entry name" value="Peptidoglycan-bd-like"/>
</dbReference>
<gene>
    <name evidence="7" type="ordered locus">Sulac_0928</name>
</gene>
<dbReference type="AlphaFoldDB" id="G8TSQ3"/>
<dbReference type="HOGENOM" id="CLU_037415_3_0_9"/>
<dbReference type="STRING" id="679936.Sulac_0928"/>
<dbReference type="InterPro" id="IPR011583">
    <property type="entry name" value="Chitinase_II/V-like_cat"/>
</dbReference>
<evidence type="ECO:0000256" key="4">
    <source>
        <dbReference type="RuleBase" id="RU004453"/>
    </source>
</evidence>
<comment type="similarity">
    <text evidence="4">Belongs to the glycosyl hydrolase 18 family.</text>
</comment>
<dbReference type="SUPFAM" id="SSF51445">
    <property type="entry name" value="(Trans)glycosidases"/>
    <property type="match status" value="1"/>
</dbReference>
<keyword evidence="1 3" id="KW-0378">Hydrolase</keyword>
<evidence type="ECO:0000256" key="3">
    <source>
        <dbReference type="RuleBase" id="RU000489"/>
    </source>
</evidence>
<evidence type="ECO:0000259" key="6">
    <source>
        <dbReference type="PROSITE" id="PS51910"/>
    </source>
</evidence>
<dbReference type="GO" id="GO:0008061">
    <property type="term" value="F:chitin binding"/>
    <property type="evidence" value="ECO:0007669"/>
    <property type="project" value="InterPro"/>
</dbReference>
<dbReference type="InterPro" id="IPR036366">
    <property type="entry name" value="PGBDSf"/>
</dbReference>
<dbReference type="Gene3D" id="3.20.20.80">
    <property type="entry name" value="Glycosidases"/>
    <property type="match status" value="1"/>
</dbReference>
<evidence type="ECO:0000313" key="7">
    <source>
        <dbReference type="EMBL" id="AEW04430.1"/>
    </source>
</evidence>
<dbReference type="Pfam" id="PF01471">
    <property type="entry name" value="PG_binding_1"/>
    <property type="match status" value="2"/>
</dbReference>
<feature type="compositionally biased region" description="Low complexity" evidence="5">
    <location>
        <begin position="191"/>
        <end position="205"/>
    </location>
</feature>